<organism evidence="1 2">
    <name type="scientific">Aromia moschata</name>
    <dbReference type="NCBI Taxonomy" id="1265417"/>
    <lineage>
        <taxon>Eukaryota</taxon>
        <taxon>Metazoa</taxon>
        <taxon>Ecdysozoa</taxon>
        <taxon>Arthropoda</taxon>
        <taxon>Hexapoda</taxon>
        <taxon>Insecta</taxon>
        <taxon>Pterygota</taxon>
        <taxon>Neoptera</taxon>
        <taxon>Endopterygota</taxon>
        <taxon>Coleoptera</taxon>
        <taxon>Polyphaga</taxon>
        <taxon>Cucujiformia</taxon>
        <taxon>Chrysomeloidea</taxon>
        <taxon>Cerambycidae</taxon>
        <taxon>Cerambycinae</taxon>
        <taxon>Callichromatini</taxon>
        <taxon>Aromia</taxon>
    </lineage>
</organism>
<evidence type="ECO:0008006" key="3">
    <source>
        <dbReference type="Google" id="ProtNLM"/>
    </source>
</evidence>
<sequence length="384" mass="43299">MPDIQPQDATVIEEVPEEVQVVEVLTEEGPKQRTVKKKVIKKRKGGKQEETEITIVEEEGKKPETTVTISEVEIPKESVEMPEETVTVEELPEEISVIEEFKEGGPRKTTIKKKIIRKRTGSKQEATEILTVEEEGKKPLTTVTVEEIELPEEYITELPTKPIGAMVVEELPEEINVIETKTEEGKPTKKIVKKRLLKTRKGSKDEITKIVTIEEEGKKPETTVTIEEIEVPEDTLENIPSDMPVEPSFIEELPEEIKIIEVIPKEGSPKKQVVKKKVIKKRKGGKEEVTEILTIEEEGMPPQTTVTIEETDIPTEIVQELPTLKPSEAVPIIELPTEVTVLEEVTEEGKPKKTTIKKKVIKKPKGTKEEVIEIVTVQEEGKRT</sequence>
<dbReference type="Proteomes" id="UP001162162">
    <property type="component" value="Unassembled WGS sequence"/>
</dbReference>
<protein>
    <recommendedName>
        <fullName evidence="3">Titin</fullName>
    </recommendedName>
</protein>
<reference evidence="1" key="1">
    <citation type="journal article" date="2023" name="Insect Mol. Biol.">
        <title>Genome sequencing provides insights into the evolution of gene families encoding plant cell wall-degrading enzymes in longhorned beetles.</title>
        <authorList>
            <person name="Shin N.R."/>
            <person name="Okamura Y."/>
            <person name="Kirsch R."/>
            <person name="Pauchet Y."/>
        </authorList>
    </citation>
    <scope>NUCLEOTIDE SEQUENCE</scope>
    <source>
        <strain evidence="1">AMC_N1</strain>
    </source>
</reference>
<comment type="caution">
    <text evidence="1">The sequence shown here is derived from an EMBL/GenBank/DDBJ whole genome shotgun (WGS) entry which is preliminary data.</text>
</comment>
<dbReference type="AlphaFoldDB" id="A0AAV8YTT9"/>
<evidence type="ECO:0000313" key="2">
    <source>
        <dbReference type="Proteomes" id="UP001162162"/>
    </source>
</evidence>
<keyword evidence="2" id="KW-1185">Reference proteome</keyword>
<name>A0AAV8YTT9_9CUCU</name>
<dbReference type="EMBL" id="JAPWTK010000042">
    <property type="protein sequence ID" value="KAJ8954887.1"/>
    <property type="molecule type" value="Genomic_DNA"/>
</dbReference>
<accession>A0AAV8YTT9</accession>
<proteinExistence type="predicted"/>
<gene>
    <name evidence="1" type="ORF">NQ318_016824</name>
</gene>
<evidence type="ECO:0000313" key="1">
    <source>
        <dbReference type="EMBL" id="KAJ8954887.1"/>
    </source>
</evidence>